<gene>
    <name evidence="14" type="primary">coaA</name>
    <name evidence="17" type="ORF">VE25_01050</name>
</gene>
<evidence type="ECO:0000256" key="5">
    <source>
        <dbReference type="ARBA" id="ARBA00012102"/>
    </source>
</evidence>
<dbReference type="EC" id="2.7.1.33" evidence="5 14"/>
<keyword evidence="12 14" id="KW-0173">Coenzyme A biosynthesis</keyword>
<evidence type="ECO:0000259" key="16">
    <source>
        <dbReference type="Pfam" id="PF00485"/>
    </source>
</evidence>
<dbReference type="PATRIC" id="fig|443610.3.peg.2666"/>
<evidence type="ECO:0000313" key="17">
    <source>
        <dbReference type="EMBL" id="KKB13614.1"/>
    </source>
</evidence>
<dbReference type="InterPro" id="IPR027417">
    <property type="entry name" value="P-loop_NTPase"/>
</dbReference>
<evidence type="ECO:0000256" key="10">
    <source>
        <dbReference type="ARBA" id="ARBA00022777"/>
    </source>
</evidence>
<dbReference type="CDD" id="cd02025">
    <property type="entry name" value="PanK"/>
    <property type="match status" value="1"/>
</dbReference>
<evidence type="ECO:0000256" key="6">
    <source>
        <dbReference type="ARBA" id="ARBA00015080"/>
    </source>
</evidence>
<dbReference type="UniPathway" id="UPA00241">
    <property type="reaction ID" value="UER00352"/>
</dbReference>
<dbReference type="GO" id="GO:0005524">
    <property type="term" value="F:ATP binding"/>
    <property type="evidence" value="ECO:0007669"/>
    <property type="project" value="UniProtKB-UniRule"/>
</dbReference>
<reference evidence="17 18" key="1">
    <citation type="submission" date="2015-03" db="EMBL/GenBank/DDBJ databases">
        <authorList>
            <person name="Hassan Y.I."/>
            <person name="Lepp D."/>
            <person name="Li X.-Z."/>
            <person name="Zhou T."/>
        </authorList>
    </citation>
    <scope>NUCLEOTIDE SEQUENCE [LARGE SCALE GENOMIC DNA]</scope>
    <source>
        <strain evidence="17 18">BD-c194</strain>
    </source>
</reference>
<dbReference type="PIRSF" id="PIRSF000545">
    <property type="entry name" value="Pantothenate_kin"/>
    <property type="match status" value="1"/>
</dbReference>
<dbReference type="InterPro" id="IPR006083">
    <property type="entry name" value="PRK/URK"/>
</dbReference>
<dbReference type="STRING" id="443610.VE25_01050"/>
<evidence type="ECO:0000256" key="14">
    <source>
        <dbReference type="HAMAP-Rule" id="MF_00215"/>
    </source>
</evidence>
<evidence type="ECO:0000256" key="4">
    <source>
        <dbReference type="ARBA" id="ARBA00006087"/>
    </source>
</evidence>
<comment type="pathway">
    <text evidence="3 14 15">Cofactor biosynthesis; coenzyme A biosynthesis; CoA from (R)-pantothenate: step 1/5.</text>
</comment>
<keyword evidence="9 14" id="KW-0547">Nucleotide-binding</keyword>
<evidence type="ECO:0000256" key="2">
    <source>
        <dbReference type="ARBA" id="ARBA00004496"/>
    </source>
</evidence>
<protein>
    <recommendedName>
        <fullName evidence="6 14">Pantothenate kinase</fullName>
        <ecNumber evidence="5 14">2.7.1.33</ecNumber>
    </recommendedName>
    <alternativeName>
        <fullName evidence="13 14">Pantothenic acid kinase</fullName>
    </alternativeName>
</protein>
<dbReference type="GO" id="GO:0005737">
    <property type="term" value="C:cytoplasm"/>
    <property type="evidence" value="ECO:0007669"/>
    <property type="project" value="UniProtKB-SubCell"/>
</dbReference>
<dbReference type="Proteomes" id="UP000033632">
    <property type="component" value="Unassembled WGS sequence"/>
</dbReference>
<dbReference type="Pfam" id="PF00485">
    <property type="entry name" value="PRK"/>
    <property type="match status" value="1"/>
</dbReference>
<comment type="similarity">
    <text evidence="4 14 15">Belongs to the prokaryotic pantothenate kinase family.</text>
</comment>
<evidence type="ECO:0000256" key="9">
    <source>
        <dbReference type="ARBA" id="ARBA00022741"/>
    </source>
</evidence>
<dbReference type="InterPro" id="IPR004566">
    <property type="entry name" value="PanK"/>
</dbReference>
<dbReference type="SUPFAM" id="SSF52540">
    <property type="entry name" value="P-loop containing nucleoside triphosphate hydrolases"/>
    <property type="match status" value="1"/>
</dbReference>
<feature type="binding site" evidence="14">
    <location>
        <begin position="106"/>
        <end position="113"/>
    </location>
    <ligand>
        <name>ATP</name>
        <dbReference type="ChEBI" id="CHEBI:30616"/>
    </ligand>
</feature>
<accession>A0A0F5FXN7</accession>
<evidence type="ECO:0000256" key="3">
    <source>
        <dbReference type="ARBA" id="ARBA00005225"/>
    </source>
</evidence>
<keyword evidence="10 14" id="KW-0418">Kinase</keyword>
<keyword evidence="8 14" id="KW-0808">Transferase</keyword>
<keyword evidence="18" id="KW-1185">Reference proteome</keyword>
<dbReference type="Gene3D" id="3.40.50.300">
    <property type="entry name" value="P-loop containing nucleotide triphosphate hydrolases"/>
    <property type="match status" value="1"/>
</dbReference>
<evidence type="ECO:0000256" key="8">
    <source>
        <dbReference type="ARBA" id="ARBA00022679"/>
    </source>
</evidence>
<name>A0A0F5FXN7_9HYPH</name>
<comment type="subcellular location">
    <subcellularLocation>
        <location evidence="2 14 15">Cytoplasm</location>
    </subcellularLocation>
</comment>
<dbReference type="HAMAP" id="MF_00215">
    <property type="entry name" value="Pantothen_kinase_1"/>
    <property type="match status" value="1"/>
</dbReference>
<keyword evidence="11 14" id="KW-0067">ATP-binding</keyword>
<dbReference type="EMBL" id="JZEX01000021">
    <property type="protein sequence ID" value="KKB13614.1"/>
    <property type="molecule type" value="Genomic_DNA"/>
</dbReference>
<organism evidence="17 18">
    <name type="scientific">Devosia geojensis</name>
    <dbReference type="NCBI Taxonomy" id="443610"/>
    <lineage>
        <taxon>Bacteria</taxon>
        <taxon>Pseudomonadati</taxon>
        <taxon>Pseudomonadota</taxon>
        <taxon>Alphaproteobacteria</taxon>
        <taxon>Hyphomicrobiales</taxon>
        <taxon>Devosiaceae</taxon>
        <taxon>Devosia</taxon>
    </lineage>
</organism>
<comment type="caution">
    <text evidence="17">The sequence shown here is derived from an EMBL/GenBank/DDBJ whole genome shotgun (WGS) entry which is preliminary data.</text>
</comment>
<feature type="domain" description="Phosphoribulokinase/uridine kinase" evidence="16">
    <location>
        <begin position="101"/>
        <end position="253"/>
    </location>
</feature>
<dbReference type="GO" id="GO:0004594">
    <property type="term" value="F:pantothenate kinase activity"/>
    <property type="evidence" value="ECO:0007669"/>
    <property type="project" value="UniProtKB-UniRule"/>
</dbReference>
<evidence type="ECO:0000256" key="12">
    <source>
        <dbReference type="ARBA" id="ARBA00022993"/>
    </source>
</evidence>
<proteinExistence type="inferred from homology"/>
<dbReference type="GO" id="GO:0015937">
    <property type="term" value="P:coenzyme A biosynthetic process"/>
    <property type="evidence" value="ECO:0007669"/>
    <property type="project" value="UniProtKB-UniRule"/>
</dbReference>
<keyword evidence="7 14" id="KW-0963">Cytoplasm</keyword>
<dbReference type="PANTHER" id="PTHR10285">
    <property type="entry name" value="URIDINE KINASE"/>
    <property type="match status" value="1"/>
</dbReference>
<evidence type="ECO:0000256" key="1">
    <source>
        <dbReference type="ARBA" id="ARBA00001206"/>
    </source>
</evidence>
<evidence type="ECO:0000313" key="18">
    <source>
        <dbReference type="Proteomes" id="UP000033632"/>
    </source>
</evidence>
<evidence type="ECO:0000256" key="13">
    <source>
        <dbReference type="ARBA" id="ARBA00032866"/>
    </source>
</evidence>
<evidence type="ECO:0000256" key="7">
    <source>
        <dbReference type="ARBA" id="ARBA00022490"/>
    </source>
</evidence>
<dbReference type="AlphaFoldDB" id="A0A0F5FXN7"/>
<evidence type="ECO:0000256" key="15">
    <source>
        <dbReference type="RuleBase" id="RU003530"/>
    </source>
</evidence>
<dbReference type="NCBIfam" id="TIGR00554">
    <property type="entry name" value="panK_bact"/>
    <property type="match status" value="1"/>
</dbReference>
<comment type="catalytic activity">
    <reaction evidence="1 14 15">
        <text>(R)-pantothenate + ATP = (R)-4'-phosphopantothenate + ADP + H(+)</text>
        <dbReference type="Rhea" id="RHEA:16373"/>
        <dbReference type="ChEBI" id="CHEBI:10986"/>
        <dbReference type="ChEBI" id="CHEBI:15378"/>
        <dbReference type="ChEBI" id="CHEBI:29032"/>
        <dbReference type="ChEBI" id="CHEBI:30616"/>
        <dbReference type="ChEBI" id="CHEBI:456216"/>
        <dbReference type="EC" id="2.7.1.33"/>
    </reaction>
</comment>
<sequence>MPKKPPASRSRHLNKRVQGLNPYHHFTKAEWSKLRDGELMTLSAEDLERLRSLSDPISLEEAEEVYLPLTRLLSFYVEAIQGLHSVSTRFLGRPVGKVPFVIGVAGSVAVGKSTTARILQALLARWPSSPKVDLVTTDGFLYPNAVLEERGLMQRKGFPESYDRARFVSFLADIKSGKPNVASPVYSHLVYDVVPGAEIVVDRPDILIVEGLNILQPGELPRTGKPILFASDFLDFSIFIDADEDDLFDWFMVRFFRLRETAFRDPTSFFHRFSQLSEEEARAYGRRVWETINLKNLKDNVLPTRSRADLILKKGKSHFIEEVLLRRV</sequence>
<evidence type="ECO:0000256" key="11">
    <source>
        <dbReference type="ARBA" id="ARBA00022840"/>
    </source>
</evidence>